<dbReference type="PANTHER" id="PTHR35891:SF3">
    <property type="entry name" value="THIOL:DISULFIDE INTERCHANGE PROTEIN DSBL"/>
    <property type="match status" value="1"/>
</dbReference>
<dbReference type="InterPro" id="IPR050824">
    <property type="entry name" value="Thiol_disulfide_DsbA"/>
</dbReference>
<dbReference type="InterPro" id="IPR023205">
    <property type="entry name" value="DsbA/DsbL"/>
</dbReference>
<accession>A0A1J5QBV2</accession>
<evidence type="ECO:0000313" key="7">
    <source>
        <dbReference type="EMBL" id="OIQ81105.1"/>
    </source>
</evidence>
<evidence type="ECO:0000256" key="2">
    <source>
        <dbReference type="ARBA" id="ARBA00013831"/>
    </source>
</evidence>
<dbReference type="CDD" id="cd03019">
    <property type="entry name" value="DsbA_DsbA"/>
    <property type="match status" value="1"/>
</dbReference>
<reference evidence="7" key="1">
    <citation type="submission" date="2016-10" db="EMBL/GenBank/DDBJ databases">
        <title>Sequence of Gallionella enrichment culture.</title>
        <authorList>
            <person name="Poehlein A."/>
            <person name="Muehling M."/>
            <person name="Daniel R."/>
        </authorList>
    </citation>
    <scope>NUCLEOTIDE SEQUENCE</scope>
</reference>
<protein>
    <recommendedName>
        <fullName evidence="2">Thiol:disulfide interchange protein DsbA</fullName>
    </recommendedName>
</protein>
<evidence type="ECO:0000256" key="5">
    <source>
        <dbReference type="ARBA" id="ARBA00023284"/>
    </source>
</evidence>
<dbReference type="Gene3D" id="3.40.30.10">
    <property type="entry name" value="Glutaredoxin"/>
    <property type="match status" value="1"/>
</dbReference>
<comment type="caution">
    <text evidence="7">The sequence shown here is derived from an EMBL/GenBank/DDBJ whole genome shotgun (WGS) entry which is preliminary data.</text>
</comment>
<comment type="similarity">
    <text evidence="1">Belongs to the thioredoxin family. DsbA subfamily.</text>
</comment>
<organism evidence="7">
    <name type="scientific">mine drainage metagenome</name>
    <dbReference type="NCBI Taxonomy" id="410659"/>
    <lineage>
        <taxon>unclassified sequences</taxon>
        <taxon>metagenomes</taxon>
        <taxon>ecological metagenomes</taxon>
    </lineage>
</organism>
<dbReference type="InterPro" id="IPR017937">
    <property type="entry name" value="Thioredoxin_CS"/>
</dbReference>
<keyword evidence="3" id="KW-0732">Signal</keyword>
<dbReference type="AlphaFoldDB" id="A0A1J5QBV2"/>
<name>A0A1J5QBV2_9ZZZZ</name>
<dbReference type="InterPro" id="IPR036249">
    <property type="entry name" value="Thioredoxin-like_sf"/>
</dbReference>
<dbReference type="EMBL" id="MLJW01000969">
    <property type="protein sequence ID" value="OIQ81105.1"/>
    <property type="molecule type" value="Genomic_DNA"/>
</dbReference>
<proteinExistence type="inferred from homology"/>
<dbReference type="InterPro" id="IPR001853">
    <property type="entry name" value="DSBA-like_thioredoxin_dom"/>
</dbReference>
<feature type="domain" description="DSBA-like thioredoxin" evidence="6">
    <location>
        <begin position="77"/>
        <end position="183"/>
    </location>
</feature>
<keyword evidence="4" id="KW-1015">Disulfide bond</keyword>
<dbReference type="Pfam" id="PF01323">
    <property type="entry name" value="DSBA"/>
    <property type="match status" value="1"/>
</dbReference>
<dbReference type="GO" id="GO:0016491">
    <property type="term" value="F:oxidoreductase activity"/>
    <property type="evidence" value="ECO:0007669"/>
    <property type="project" value="InterPro"/>
</dbReference>
<evidence type="ECO:0000256" key="4">
    <source>
        <dbReference type="ARBA" id="ARBA00023157"/>
    </source>
</evidence>
<gene>
    <name evidence="7" type="primary">dsbA_10</name>
    <name evidence="7" type="ORF">GALL_371280</name>
</gene>
<dbReference type="PIRSF" id="PIRSF001488">
    <property type="entry name" value="Tdi_protein"/>
    <property type="match status" value="1"/>
</dbReference>
<evidence type="ECO:0000259" key="6">
    <source>
        <dbReference type="Pfam" id="PF01323"/>
    </source>
</evidence>
<keyword evidence="5" id="KW-0676">Redox-active center</keyword>
<sequence>MERRTVLAAAALLPWSAARAAASTAGHAWREVPAPQPIDDPARLHVSEFFWYGCGHCASLDPRLQRWARRHHASVERVPVAFTSRYEPQQRLYYALLAMGRADALQQRVFDAAQHAHRLFVSRDAIADWIARQGVSRTAFVEAYESFAVGMRVRRADQLARSYEIDAVPSLVVQGRWLVVPGTPATSSPDRLFAVLDELAQRAEPQRQLKPRS</sequence>
<evidence type="ECO:0000256" key="1">
    <source>
        <dbReference type="ARBA" id="ARBA00005791"/>
    </source>
</evidence>
<dbReference type="PROSITE" id="PS00194">
    <property type="entry name" value="THIOREDOXIN_1"/>
    <property type="match status" value="1"/>
</dbReference>
<dbReference type="PANTHER" id="PTHR35891">
    <property type="entry name" value="THIOL:DISULFIDE INTERCHANGE PROTEIN DSBA"/>
    <property type="match status" value="1"/>
</dbReference>
<dbReference type="SUPFAM" id="SSF52833">
    <property type="entry name" value="Thioredoxin-like"/>
    <property type="match status" value="1"/>
</dbReference>
<evidence type="ECO:0000256" key="3">
    <source>
        <dbReference type="ARBA" id="ARBA00022729"/>
    </source>
</evidence>